<evidence type="ECO:0000313" key="2">
    <source>
        <dbReference type="EMBL" id="VAY88685.1"/>
    </source>
</evidence>
<reference evidence="2" key="1">
    <citation type="submission" date="2018-10" db="EMBL/GenBank/DDBJ databases">
        <authorList>
            <person name="Plewniak F."/>
        </authorList>
    </citation>
    <scope>NUCLEOTIDE SEQUENCE</scope>
</reference>
<dbReference type="AlphaFoldDB" id="A0A3P3ZPJ4"/>
<gene>
    <name evidence="2" type="ORF">CARN8_3590002</name>
</gene>
<dbReference type="EMBL" id="UOYP01000289">
    <property type="protein sequence ID" value="VAY88685.1"/>
    <property type="molecule type" value="Genomic_DNA"/>
</dbReference>
<evidence type="ECO:0000256" key="1">
    <source>
        <dbReference type="SAM" id="MobiDB-lite"/>
    </source>
</evidence>
<accession>A0A3P3ZPJ4</accession>
<sequence length="86" mass="9161">MKNALLFAALCLTAWSASAKLPDPLWTPMGGNYQQQFGIPKPRPAVPELVSHALNGQIPSTPERCGQNSTHACARPAPTVTASHQI</sequence>
<proteinExistence type="predicted"/>
<feature type="region of interest" description="Disordered" evidence="1">
    <location>
        <begin position="62"/>
        <end position="86"/>
    </location>
</feature>
<organism evidence="2">
    <name type="scientific">mine drainage metagenome</name>
    <dbReference type="NCBI Taxonomy" id="410659"/>
    <lineage>
        <taxon>unclassified sequences</taxon>
        <taxon>metagenomes</taxon>
        <taxon>ecological metagenomes</taxon>
    </lineage>
</organism>
<name>A0A3P3ZPJ4_9ZZZZ</name>
<protein>
    <submittedName>
        <fullName evidence="2">Uncharacterized protein</fullName>
    </submittedName>
</protein>